<dbReference type="InterPro" id="IPR001005">
    <property type="entry name" value="SANT/Myb"/>
</dbReference>
<feature type="domain" description="HTH myb-type" evidence="9">
    <location>
        <begin position="9"/>
        <end position="61"/>
    </location>
</feature>
<dbReference type="GO" id="GO:0000976">
    <property type="term" value="F:transcription cis-regulatory region binding"/>
    <property type="evidence" value="ECO:0007669"/>
    <property type="project" value="UniProtKB-ARBA"/>
</dbReference>
<dbReference type="OMA" id="MMDWPEP"/>
<reference evidence="10" key="1">
    <citation type="journal article" date="2019" name="BMC Genomics">
        <title>A new reference genome for Sorghum bicolor reveals high levels of sequence similarity between sweet and grain genotypes: implications for the genetics of sugar metabolism.</title>
        <authorList>
            <person name="Cooper E.A."/>
            <person name="Brenton Z.W."/>
            <person name="Flinn B.S."/>
            <person name="Jenkins J."/>
            <person name="Shu S."/>
            <person name="Flowers D."/>
            <person name="Luo F."/>
            <person name="Wang Y."/>
            <person name="Xia P."/>
            <person name="Barry K."/>
            <person name="Daum C."/>
            <person name="Lipzen A."/>
            <person name="Yoshinaga Y."/>
            <person name="Schmutz J."/>
            <person name="Saski C."/>
            <person name="Vermerris W."/>
            <person name="Kresovich S."/>
        </authorList>
    </citation>
    <scope>NUCLEOTIDE SEQUENCE</scope>
</reference>
<dbReference type="PANTHER" id="PTHR47994">
    <property type="entry name" value="F14D16.11-RELATED"/>
    <property type="match status" value="1"/>
</dbReference>
<name>A0A921UTJ0_SORBI</name>
<dbReference type="SUPFAM" id="SSF46689">
    <property type="entry name" value="Homeodomain-like"/>
    <property type="match status" value="1"/>
</dbReference>
<dbReference type="SMART" id="SM00717">
    <property type="entry name" value="SANT"/>
    <property type="match status" value="2"/>
</dbReference>
<dbReference type="OrthoDB" id="2143914at2759"/>
<dbReference type="PROSITE" id="PS50090">
    <property type="entry name" value="MYB_LIKE"/>
    <property type="match status" value="2"/>
</dbReference>
<dbReference type="Proteomes" id="UP000807115">
    <property type="component" value="Chromosome 2"/>
</dbReference>
<dbReference type="KEGG" id="sbi:8055799"/>
<dbReference type="FunFam" id="1.10.10.60:FF:000300">
    <property type="entry name" value="Myb transcription factor"/>
    <property type="match status" value="1"/>
</dbReference>
<evidence type="ECO:0000256" key="3">
    <source>
        <dbReference type="ARBA" id="ARBA00023015"/>
    </source>
</evidence>
<proteinExistence type="predicted"/>
<evidence type="ECO:0000256" key="7">
    <source>
        <dbReference type="SAM" id="MobiDB-lite"/>
    </source>
</evidence>
<keyword evidence="6" id="KW-0539">Nucleus</keyword>
<keyword evidence="5" id="KW-0804">Transcription</keyword>
<evidence type="ECO:0000256" key="2">
    <source>
        <dbReference type="ARBA" id="ARBA00022737"/>
    </source>
</evidence>
<dbReference type="EMBL" id="CM027681">
    <property type="protein sequence ID" value="KAG0543643.1"/>
    <property type="molecule type" value="Genomic_DNA"/>
</dbReference>
<evidence type="ECO:0000256" key="5">
    <source>
        <dbReference type="ARBA" id="ARBA00023163"/>
    </source>
</evidence>
<dbReference type="Gene3D" id="1.10.10.60">
    <property type="entry name" value="Homeodomain-like"/>
    <property type="match status" value="2"/>
</dbReference>
<dbReference type="GO" id="GO:0006355">
    <property type="term" value="P:regulation of DNA-templated transcription"/>
    <property type="evidence" value="ECO:0007669"/>
    <property type="project" value="UniProtKB-ARBA"/>
</dbReference>
<evidence type="ECO:0000313" key="10">
    <source>
        <dbReference type="EMBL" id="KAG0543643.1"/>
    </source>
</evidence>
<feature type="domain" description="HTH myb-type" evidence="9">
    <location>
        <begin position="62"/>
        <end position="116"/>
    </location>
</feature>
<feature type="compositionally biased region" description="Low complexity" evidence="7">
    <location>
        <begin position="214"/>
        <end position="236"/>
    </location>
</feature>
<reference evidence="10" key="2">
    <citation type="submission" date="2020-10" db="EMBL/GenBank/DDBJ databases">
        <authorList>
            <person name="Cooper E.A."/>
            <person name="Brenton Z.W."/>
            <person name="Flinn B.S."/>
            <person name="Jenkins J."/>
            <person name="Shu S."/>
            <person name="Flowers D."/>
            <person name="Luo F."/>
            <person name="Wang Y."/>
            <person name="Xia P."/>
            <person name="Barry K."/>
            <person name="Daum C."/>
            <person name="Lipzen A."/>
            <person name="Yoshinaga Y."/>
            <person name="Schmutz J."/>
            <person name="Saski C."/>
            <person name="Vermerris W."/>
            <person name="Kresovich S."/>
        </authorList>
    </citation>
    <scope>NUCLEOTIDE SEQUENCE</scope>
</reference>
<evidence type="ECO:0000259" key="8">
    <source>
        <dbReference type="PROSITE" id="PS50090"/>
    </source>
</evidence>
<feature type="domain" description="Myb-like" evidence="8">
    <location>
        <begin position="62"/>
        <end position="112"/>
    </location>
</feature>
<dbReference type="AlphaFoldDB" id="A0A921UTJ0"/>
<dbReference type="InterPro" id="IPR017930">
    <property type="entry name" value="Myb_dom"/>
</dbReference>
<feature type="region of interest" description="Disordered" evidence="7">
    <location>
        <begin position="124"/>
        <end position="172"/>
    </location>
</feature>
<organism evidence="10 11">
    <name type="scientific">Sorghum bicolor</name>
    <name type="common">Sorghum</name>
    <name type="synonym">Sorghum vulgare</name>
    <dbReference type="NCBI Taxonomy" id="4558"/>
    <lineage>
        <taxon>Eukaryota</taxon>
        <taxon>Viridiplantae</taxon>
        <taxon>Streptophyta</taxon>
        <taxon>Embryophyta</taxon>
        <taxon>Tracheophyta</taxon>
        <taxon>Spermatophyta</taxon>
        <taxon>Magnoliopsida</taxon>
        <taxon>Liliopsida</taxon>
        <taxon>Poales</taxon>
        <taxon>Poaceae</taxon>
        <taxon>PACMAD clade</taxon>
        <taxon>Panicoideae</taxon>
        <taxon>Andropogonodae</taxon>
        <taxon>Andropogoneae</taxon>
        <taxon>Sorghinae</taxon>
        <taxon>Sorghum</taxon>
    </lineage>
</organism>
<dbReference type="Gramene" id="EER96710">
    <property type="protein sequence ID" value="EER96710"/>
    <property type="gene ID" value="SORBI_3002G196000"/>
</dbReference>
<dbReference type="InterPro" id="IPR015495">
    <property type="entry name" value="Myb_TF_plants"/>
</dbReference>
<dbReference type="PROSITE" id="PS51294">
    <property type="entry name" value="HTH_MYB"/>
    <property type="match status" value="2"/>
</dbReference>
<evidence type="ECO:0000313" key="11">
    <source>
        <dbReference type="Proteomes" id="UP000807115"/>
    </source>
</evidence>
<gene>
    <name evidence="10" type="ORF">BDA96_02G206700</name>
</gene>
<keyword evidence="4" id="KW-0238">DNA-binding</keyword>
<sequence>MGRQPCCAKVGLKRGPWTVEEDQKLVTFLLTNGHCCWRAVPKLAGLLRCGKSCRLRWTNYLRPDVKRGLLSSEEERTVIDLHEQLGNRWSKIASQLPGRTDNEIKNHWNTHIKKKLRKMGIDPVTHKPLHQPASPPPPPPLTRQEQEEKDTGGSPEEEEEEEIVTAITAGHDASCTDEVPMALLLDDMDIVLPGDDVVGAQAAACVGTVYSPESSSSSSSYSASAAALSGGSSSSSVDGECPDWLPMMDWPEPIWQLEDVVTARTPWEFEDPFVYQRIALFDHQETF</sequence>
<dbReference type="GO" id="GO:0005634">
    <property type="term" value="C:nucleus"/>
    <property type="evidence" value="ECO:0007669"/>
    <property type="project" value="UniProtKB-SubCell"/>
</dbReference>
<evidence type="ECO:0000259" key="9">
    <source>
        <dbReference type="PROSITE" id="PS51294"/>
    </source>
</evidence>
<protein>
    <submittedName>
        <fullName evidence="10">Uncharacterized protein</fullName>
    </submittedName>
</protein>
<accession>A0A921UTJ0</accession>
<feature type="domain" description="Myb-like" evidence="8">
    <location>
        <begin position="9"/>
        <end position="61"/>
    </location>
</feature>
<dbReference type="PANTHER" id="PTHR47994:SF5">
    <property type="entry name" value="F14D16.11-RELATED"/>
    <property type="match status" value="1"/>
</dbReference>
<comment type="caution">
    <text evidence="10">The sequence shown here is derived from an EMBL/GenBank/DDBJ whole genome shotgun (WGS) entry which is preliminary data.</text>
</comment>
<dbReference type="Pfam" id="PF00249">
    <property type="entry name" value="Myb_DNA-binding"/>
    <property type="match status" value="2"/>
</dbReference>
<evidence type="ECO:0000256" key="6">
    <source>
        <dbReference type="ARBA" id="ARBA00023242"/>
    </source>
</evidence>
<keyword evidence="2" id="KW-0677">Repeat</keyword>
<dbReference type="CDD" id="cd00167">
    <property type="entry name" value="SANT"/>
    <property type="match status" value="2"/>
</dbReference>
<evidence type="ECO:0000256" key="1">
    <source>
        <dbReference type="ARBA" id="ARBA00004123"/>
    </source>
</evidence>
<dbReference type="SMR" id="A0A921UTJ0"/>
<keyword evidence="3" id="KW-0805">Transcription regulation</keyword>
<dbReference type="InterPro" id="IPR009057">
    <property type="entry name" value="Homeodomain-like_sf"/>
</dbReference>
<feature type="region of interest" description="Disordered" evidence="7">
    <location>
        <begin position="211"/>
        <end position="240"/>
    </location>
</feature>
<dbReference type="GO" id="GO:0046394">
    <property type="term" value="P:carboxylic acid biosynthetic process"/>
    <property type="evidence" value="ECO:0007669"/>
    <property type="project" value="UniProtKB-ARBA"/>
</dbReference>
<comment type="subcellular location">
    <subcellularLocation>
        <location evidence="1">Nucleus</location>
    </subcellularLocation>
</comment>
<evidence type="ECO:0000256" key="4">
    <source>
        <dbReference type="ARBA" id="ARBA00023125"/>
    </source>
</evidence>
<dbReference type="FunFam" id="1.10.10.60:FF:000069">
    <property type="entry name" value="MYB transcription factor"/>
    <property type="match status" value="1"/>
</dbReference>